<keyword evidence="2" id="KW-1185">Reference proteome</keyword>
<gene>
    <name evidence="1" type="ORF">OPV22_018405</name>
</gene>
<name>A0AAV8PG88_ENSVE</name>
<accession>A0AAV8PG88</accession>
<reference evidence="1 2" key="1">
    <citation type="submission" date="2022-12" db="EMBL/GenBank/DDBJ databases">
        <title>Chromosome-scale assembly of the Ensete ventricosum genome.</title>
        <authorList>
            <person name="Dussert Y."/>
            <person name="Stocks J."/>
            <person name="Wendawek A."/>
            <person name="Woldeyes F."/>
            <person name="Nichols R.A."/>
            <person name="Borrell J.S."/>
        </authorList>
    </citation>
    <scope>NUCLEOTIDE SEQUENCE [LARGE SCALE GENOMIC DNA]</scope>
    <source>
        <strain evidence="2">cv. Maze</strain>
        <tissue evidence="1">Seeds</tissue>
    </source>
</reference>
<evidence type="ECO:0000313" key="2">
    <source>
        <dbReference type="Proteomes" id="UP001222027"/>
    </source>
</evidence>
<organism evidence="1 2">
    <name type="scientific">Ensete ventricosum</name>
    <name type="common">Abyssinian banana</name>
    <name type="synonym">Musa ensete</name>
    <dbReference type="NCBI Taxonomy" id="4639"/>
    <lineage>
        <taxon>Eukaryota</taxon>
        <taxon>Viridiplantae</taxon>
        <taxon>Streptophyta</taxon>
        <taxon>Embryophyta</taxon>
        <taxon>Tracheophyta</taxon>
        <taxon>Spermatophyta</taxon>
        <taxon>Magnoliopsida</taxon>
        <taxon>Liliopsida</taxon>
        <taxon>Zingiberales</taxon>
        <taxon>Musaceae</taxon>
        <taxon>Ensete</taxon>
    </lineage>
</organism>
<evidence type="ECO:0000313" key="1">
    <source>
        <dbReference type="EMBL" id="KAJ8485920.1"/>
    </source>
</evidence>
<dbReference type="AlphaFoldDB" id="A0AAV8PG88"/>
<dbReference type="Proteomes" id="UP001222027">
    <property type="component" value="Unassembled WGS sequence"/>
</dbReference>
<dbReference type="EMBL" id="JAQQAF010000005">
    <property type="protein sequence ID" value="KAJ8485920.1"/>
    <property type="molecule type" value="Genomic_DNA"/>
</dbReference>
<proteinExistence type="predicted"/>
<protein>
    <submittedName>
        <fullName evidence="1">Uncharacterized protein</fullName>
    </submittedName>
</protein>
<sequence>MSPPGLLISPKRTIVPTAIFAPALAFRVVAASALPCLRLLDRPRAVPRRGESNQNNRDSVLLCWMTLPARLPSASSSYAILLIHTLHHLVSIHCSASMNPFWSSLEALRDLDFTCQGWRH</sequence>
<comment type="caution">
    <text evidence="1">The sequence shown here is derived from an EMBL/GenBank/DDBJ whole genome shotgun (WGS) entry which is preliminary data.</text>
</comment>